<gene>
    <name evidence="1" type="ORF">Xbed_02569</name>
</gene>
<organism evidence="1 2">
    <name type="scientific">Xenorhabdus beddingii</name>
    <dbReference type="NCBI Taxonomy" id="40578"/>
    <lineage>
        <taxon>Bacteria</taxon>
        <taxon>Pseudomonadati</taxon>
        <taxon>Pseudomonadota</taxon>
        <taxon>Gammaproteobacteria</taxon>
        <taxon>Enterobacterales</taxon>
        <taxon>Morganellaceae</taxon>
        <taxon>Xenorhabdus</taxon>
    </lineage>
</organism>
<dbReference type="AlphaFoldDB" id="A0A1Y2SM63"/>
<proteinExistence type="predicted"/>
<dbReference type="NCBIfam" id="NF033564">
    <property type="entry name" value="transpos_ISAs1"/>
    <property type="match status" value="1"/>
</dbReference>
<dbReference type="STRING" id="40578.Xbed_02569"/>
<keyword evidence="2" id="KW-1185">Reference proteome</keyword>
<reference evidence="1 2" key="1">
    <citation type="submission" date="2017-01" db="EMBL/GenBank/DDBJ databases">
        <title>Deconstructing symbiosis and pathogenesis requirements using a combined genomic-metabolomic approach.</title>
        <authorList>
            <person name="Tobias N.J."/>
            <person name="Wolff H."/>
            <person name="Djahanschiri B."/>
            <person name="Ebersberger I."/>
            <person name="Bode H.B."/>
        </authorList>
    </citation>
    <scope>NUCLEOTIDE SEQUENCE [LARGE SCALE GENOMIC DNA]</scope>
    <source>
        <strain evidence="1 2">DSM 4764</strain>
    </source>
</reference>
<dbReference type="EMBL" id="MUBK01000021">
    <property type="protein sequence ID" value="OTA19172.1"/>
    <property type="molecule type" value="Genomic_DNA"/>
</dbReference>
<sequence length="116" mass="13096">MFGEEQIEWFKPYTSFTHGIPRRHCIANIIKAIDRECLVEALYSWINERRLKEGKSLIAIDGKTMRGACKGTLIEALHVVTAYDEGTGIALYKQETESKGKEGPTARQLIELLALD</sequence>
<dbReference type="InterPro" id="IPR051698">
    <property type="entry name" value="Transposase_11-like"/>
</dbReference>
<accession>A0A1Y2SM63</accession>
<dbReference type="PANTHER" id="PTHR30298:SF0">
    <property type="entry name" value="PROTEIN YBFL-RELATED"/>
    <property type="match status" value="1"/>
</dbReference>
<evidence type="ECO:0000313" key="1">
    <source>
        <dbReference type="EMBL" id="OTA19172.1"/>
    </source>
</evidence>
<evidence type="ECO:0000313" key="2">
    <source>
        <dbReference type="Proteomes" id="UP000194204"/>
    </source>
</evidence>
<evidence type="ECO:0008006" key="3">
    <source>
        <dbReference type="Google" id="ProtNLM"/>
    </source>
</evidence>
<protein>
    <recommendedName>
        <fullName evidence="3">Transposase</fullName>
    </recommendedName>
</protein>
<name>A0A1Y2SM63_9GAMM</name>
<comment type="caution">
    <text evidence="1">The sequence shown here is derived from an EMBL/GenBank/DDBJ whole genome shotgun (WGS) entry which is preliminary data.</text>
</comment>
<dbReference type="InterPro" id="IPR047647">
    <property type="entry name" value="ISAs1_transpos"/>
</dbReference>
<dbReference type="PANTHER" id="PTHR30298">
    <property type="entry name" value="H REPEAT-ASSOCIATED PREDICTED TRANSPOSASE"/>
    <property type="match status" value="1"/>
</dbReference>
<dbReference type="Proteomes" id="UP000194204">
    <property type="component" value="Unassembled WGS sequence"/>
</dbReference>